<dbReference type="AlphaFoldDB" id="A0A811UE55"/>
<dbReference type="Proteomes" id="UP000606786">
    <property type="component" value="Unassembled WGS sequence"/>
</dbReference>
<evidence type="ECO:0000256" key="1">
    <source>
        <dbReference type="SAM" id="MobiDB-lite"/>
    </source>
</evidence>
<name>A0A811UE55_CERCA</name>
<gene>
    <name evidence="2" type="ORF">CCAP1982_LOCUS6171</name>
</gene>
<dbReference type="EMBL" id="CAJHJT010000012">
    <property type="protein sequence ID" value="CAD6997532.1"/>
    <property type="molecule type" value="Genomic_DNA"/>
</dbReference>
<accession>A0A811UE55</accession>
<proteinExistence type="predicted"/>
<feature type="region of interest" description="Disordered" evidence="1">
    <location>
        <begin position="1"/>
        <end position="20"/>
    </location>
</feature>
<protein>
    <submittedName>
        <fullName evidence="2">(Mediterranean fruit fly) hypothetical protein</fullName>
    </submittedName>
</protein>
<keyword evidence="3" id="KW-1185">Reference proteome</keyword>
<comment type="caution">
    <text evidence="2">The sequence shown here is derived from an EMBL/GenBank/DDBJ whole genome shotgun (WGS) entry which is preliminary data.</text>
</comment>
<reference evidence="2" key="1">
    <citation type="submission" date="2020-11" db="EMBL/GenBank/DDBJ databases">
        <authorList>
            <person name="Whitehead M."/>
        </authorList>
    </citation>
    <scope>NUCLEOTIDE SEQUENCE</scope>
    <source>
        <strain evidence="2">EGII</strain>
    </source>
</reference>
<evidence type="ECO:0000313" key="2">
    <source>
        <dbReference type="EMBL" id="CAD6997532.1"/>
    </source>
</evidence>
<sequence>MDGLGIGADGGSGIGTGEIGGKADVEVDRKFGVGAGEICGKTDANGDGDVGANVTSSAINIAAVFKKASPIK</sequence>
<organism evidence="2 3">
    <name type="scientific">Ceratitis capitata</name>
    <name type="common">Mediterranean fruit fly</name>
    <name type="synonym">Tephritis capitata</name>
    <dbReference type="NCBI Taxonomy" id="7213"/>
    <lineage>
        <taxon>Eukaryota</taxon>
        <taxon>Metazoa</taxon>
        <taxon>Ecdysozoa</taxon>
        <taxon>Arthropoda</taxon>
        <taxon>Hexapoda</taxon>
        <taxon>Insecta</taxon>
        <taxon>Pterygota</taxon>
        <taxon>Neoptera</taxon>
        <taxon>Endopterygota</taxon>
        <taxon>Diptera</taxon>
        <taxon>Brachycera</taxon>
        <taxon>Muscomorpha</taxon>
        <taxon>Tephritoidea</taxon>
        <taxon>Tephritidae</taxon>
        <taxon>Ceratitis</taxon>
        <taxon>Ceratitis</taxon>
    </lineage>
</organism>
<evidence type="ECO:0000313" key="3">
    <source>
        <dbReference type="Proteomes" id="UP000606786"/>
    </source>
</evidence>